<dbReference type="Proteomes" id="UP001150217">
    <property type="component" value="Unassembled WGS sequence"/>
</dbReference>
<gene>
    <name evidence="3" type="ORF">C8R41DRAFT_926765</name>
</gene>
<proteinExistence type="predicted"/>
<dbReference type="CDD" id="cd03448">
    <property type="entry name" value="HDE_HSD"/>
    <property type="match status" value="1"/>
</dbReference>
<dbReference type="SUPFAM" id="SSF54637">
    <property type="entry name" value="Thioesterase/thiol ester dehydrase-isomerase"/>
    <property type="match status" value="2"/>
</dbReference>
<dbReference type="PANTHER" id="PTHR13078">
    <property type="entry name" value="PEROXISOMAL MULTIFUNCTIONAL ENZYME TYPE 2-RELATED"/>
    <property type="match status" value="1"/>
</dbReference>
<feature type="domain" description="MaoC-like" evidence="1">
    <location>
        <begin position="197"/>
        <end position="306"/>
    </location>
</feature>
<dbReference type="InterPro" id="IPR054357">
    <property type="entry name" value="MFE-2_N"/>
</dbReference>
<feature type="domain" description="Peroxisomal multifunctional enzyme type 2-like N-terminal" evidence="2">
    <location>
        <begin position="64"/>
        <end position="159"/>
    </location>
</feature>
<accession>A0ABQ8V272</accession>
<dbReference type="InterPro" id="IPR029069">
    <property type="entry name" value="HotDog_dom_sf"/>
</dbReference>
<evidence type="ECO:0000259" key="2">
    <source>
        <dbReference type="Pfam" id="PF22622"/>
    </source>
</evidence>
<evidence type="ECO:0000259" key="1">
    <source>
        <dbReference type="Pfam" id="PF01575"/>
    </source>
</evidence>
<reference evidence="3" key="1">
    <citation type="submission" date="2022-08" db="EMBL/GenBank/DDBJ databases">
        <title>A Global Phylogenomic Analysis of the Shiitake Genus Lentinula.</title>
        <authorList>
            <consortium name="DOE Joint Genome Institute"/>
            <person name="Sierra-Patev S."/>
            <person name="Min B."/>
            <person name="Naranjo-Ortiz M."/>
            <person name="Looney B."/>
            <person name="Konkel Z."/>
            <person name="Slot J.C."/>
            <person name="Sakamoto Y."/>
            <person name="Steenwyk J.L."/>
            <person name="Rokas A."/>
            <person name="Carro J."/>
            <person name="Camarero S."/>
            <person name="Ferreira P."/>
            <person name="Molpeceres G."/>
            <person name="Ruiz-Duenas F.J."/>
            <person name="Serrano A."/>
            <person name="Henrissat B."/>
            <person name="Drula E."/>
            <person name="Hughes K.W."/>
            <person name="Mata J.L."/>
            <person name="Ishikawa N.K."/>
            <person name="Vargas-Isla R."/>
            <person name="Ushijima S."/>
            <person name="Smith C.A."/>
            <person name="Ahrendt S."/>
            <person name="Andreopoulos W."/>
            <person name="He G."/>
            <person name="Labutti K."/>
            <person name="Lipzen A."/>
            <person name="Ng V."/>
            <person name="Riley R."/>
            <person name="Sandor L."/>
            <person name="Barry K."/>
            <person name="Martinez A.T."/>
            <person name="Xiao Y."/>
            <person name="Gibbons J.G."/>
            <person name="Terashima K."/>
            <person name="Grigoriev I.V."/>
            <person name="Hibbett D.S."/>
        </authorList>
    </citation>
    <scope>NUCLEOTIDE SEQUENCE</scope>
    <source>
        <strain evidence="3">RHP3577 ss4</strain>
    </source>
</reference>
<keyword evidence="4" id="KW-1185">Reference proteome</keyword>
<sequence>MSSEIEKVIGFQLPDRPVTWFKRDLILYALGVGAKNTEDDLPFVYGKPTISLTIPRTVDKFIVDPNFAALPTYPVVLTFKGDSQELNLFADRMKGDNIPGMPRVDPNRIVHGSQSIEVLKALPLVSGSGWKWKTRYTGISENKTGVVLTAESTLVDPKNVAYAKLYSSSFNIGMKIAGNKFNKTIAGPPQAKPIPENKKPDWVYTDETSTHQALIFRLSGDYNPLHIDPAIGQAAGFGGVILHGLSTFGFAARGLLKTVCGNKPEALKLFGVRFTSPVKPGDALETQIWEVGPGPNGTTEVTFVTKNLRTGKNALGGGIAYIVKSPSAKL</sequence>
<evidence type="ECO:0000313" key="3">
    <source>
        <dbReference type="EMBL" id="KAJ4464843.1"/>
    </source>
</evidence>
<dbReference type="EMBL" id="JANVFT010000133">
    <property type="protein sequence ID" value="KAJ4464843.1"/>
    <property type="molecule type" value="Genomic_DNA"/>
</dbReference>
<organism evidence="3 4">
    <name type="scientific">Lentinula lateritia</name>
    <dbReference type="NCBI Taxonomy" id="40482"/>
    <lineage>
        <taxon>Eukaryota</taxon>
        <taxon>Fungi</taxon>
        <taxon>Dikarya</taxon>
        <taxon>Basidiomycota</taxon>
        <taxon>Agaricomycotina</taxon>
        <taxon>Agaricomycetes</taxon>
        <taxon>Agaricomycetidae</taxon>
        <taxon>Agaricales</taxon>
        <taxon>Marasmiineae</taxon>
        <taxon>Omphalotaceae</taxon>
        <taxon>Lentinula</taxon>
    </lineage>
</organism>
<dbReference type="InterPro" id="IPR002539">
    <property type="entry name" value="MaoC-like_dom"/>
</dbReference>
<dbReference type="Pfam" id="PF22622">
    <property type="entry name" value="MFE-2_hydrat-2_N"/>
    <property type="match status" value="1"/>
</dbReference>
<name>A0ABQ8V272_9AGAR</name>
<dbReference type="Gene3D" id="3.10.129.10">
    <property type="entry name" value="Hotdog Thioesterase"/>
    <property type="match status" value="2"/>
</dbReference>
<protein>
    <submittedName>
        <fullName evidence="3">Peroxisomal dehydratase</fullName>
    </submittedName>
</protein>
<evidence type="ECO:0000313" key="4">
    <source>
        <dbReference type="Proteomes" id="UP001150217"/>
    </source>
</evidence>
<comment type="caution">
    <text evidence="3">The sequence shown here is derived from an EMBL/GenBank/DDBJ whole genome shotgun (WGS) entry which is preliminary data.</text>
</comment>
<dbReference type="Pfam" id="PF01575">
    <property type="entry name" value="MaoC_dehydratas"/>
    <property type="match status" value="1"/>
</dbReference>
<dbReference type="PANTHER" id="PTHR13078:SF57">
    <property type="entry name" value="DEHYDRATASE, PUTATIVE (AFU_ORTHOLOGUE AFUA_5G00640)-RELATED"/>
    <property type="match status" value="1"/>
</dbReference>